<feature type="disulfide bond" evidence="3">
    <location>
        <begin position="270"/>
        <end position="316"/>
    </location>
</feature>
<feature type="disulfide bond" evidence="3">
    <location>
        <begin position="65"/>
        <end position="103"/>
    </location>
</feature>
<protein>
    <submittedName>
        <fullName evidence="6">Uncharacterized LOC105416636</fullName>
    </submittedName>
</protein>
<dbReference type="Pfam" id="PF01392">
    <property type="entry name" value="Fz"/>
    <property type="match status" value="4"/>
</dbReference>
<organism evidence="6 7">
    <name type="scientific">Takifugu rubripes</name>
    <name type="common">Japanese pufferfish</name>
    <name type="synonym">Fugu rubripes</name>
    <dbReference type="NCBI Taxonomy" id="31033"/>
    <lineage>
        <taxon>Eukaryota</taxon>
        <taxon>Metazoa</taxon>
        <taxon>Chordata</taxon>
        <taxon>Craniata</taxon>
        <taxon>Vertebrata</taxon>
        <taxon>Euteleostomi</taxon>
        <taxon>Actinopterygii</taxon>
        <taxon>Neopterygii</taxon>
        <taxon>Teleostei</taxon>
        <taxon>Neoteleostei</taxon>
        <taxon>Acanthomorphata</taxon>
        <taxon>Eupercaria</taxon>
        <taxon>Tetraodontiformes</taxon>
        <taxon>Tetradontoidea</taxon>
        <taxon>Tetraodontidae</taxon>
        <taxon>Takifugu</taxon>
    </lineage>
</organism>
<name>A0A3B5K7F9_TAKRU</name>
<keyword evidence="1" id="KW-0217">Developmental protein</keyword>
<feature type="disulfide bond" evidence="3">
    <location>
        <begin position="144"/>
        <end position="205"/>
    </location>
</feature>
<dbReference type="OMA" id="TESCEQY"/>
<gene>
    <name evidence="6" type="primary">LOC105416636</name>
</gene>
<dbReference type="Proteomes" id="UP000005226">
    <property type="component" value="Chromosome 7"/>
</dbReference>
<feature type="disulfide bond" evidence="3">
    <location>
        <begin position="96"/>
        <end position="120"/>
    </location>
</feature>
<feature type="chain" id="PRO_5025519054" evidence="4">
    <location>
        <begin position="20"/>
        <end position="671"/>
    </location>
</feature>
<dbReference type="Gene3D" id="1.10.238.10">
    <property type="entry name" value="EF-hand"/>
    <property type="match status" value="1"/>
</dbReference>
<reference evidence="6" key="3">
    <citation type="submission" date="2025-09" db="UniProtKB">
        <authorList>
            <consortium name="Ensembl"/>
        </authorList>
    </citation>
    <scope>IDENTIFICATION</scope>
</reference>
<dbReference type="GO" id="GO:0042813">
    <property type="term" value="F:Wnt receptor activity"/>
    <property type="evidence" value="ECO:0007669"/>
    <property type="project" value="TreeGrafter"/>
</dbReference>
<evidence type="ECO:0000259" key="5">
    <source>
        <dbReference type="PROSITE" id="PS50038"/>
    </source>
</evidence>
<dbReference type="GeneTree" id="ENSGT00940000166686"/>
<dbReference type="InterPro" id="IPR015526">
    <property type="entry name" value="Frizzled/SFRP"/>
</dbReference>
<comment type="caution">
    <text evidence="3">Lacks conserved residue(s) required for the propagation of feature annotation.</text>
</comment>
<sequence length="671" mass="74661">MKSLVLVLLGSLLSQRVHSSTAKRDNCKPFTASFCQGMGYTTSPYPSGALGYSLQQIGQMVESNCSPGIATLMCRTAVPECGSDSDSRKKPCRALCERVKTDCTAAFRAKRLYWPTRLRCEALPESNCAQGHEVPVTPEPVVLCQAITIPFCKDLPYTHTILPNILGHKNQDDASLEVHTFAPLIHAGCSPDMKPFLCSVYTPECVLGKPRPPCRTLCERARSGCEPLLKQFGFQWPQGLRCEAFTTESCDYWKNAAPPATCQPITLSLCNDLPYTETILPNILGHRTQEEAGLQMHQFVPLIKVDCSAHLRTFLCSAYTPKCVSGKPKPPCRLLCEQVRSSCEPLMKRFGFQWPDSLRCEAFSTETCKDYGVGISGQICEPITVPLCQGLPYNQTITPNLLGHTSQREAMMKMSFFNGIVQTVCSEDIRLFLCMVYVPRCVEGGIQRPCRALCEGAKQGCEGLMASFGVSWPDELHCDAFPEDTCATEDSKPEMLNAEGLLARLNAGGYSVHGKSLSLKTGRLLLTLMDADKSGDLDLMEVFKLEHFVSVVRREYVESYESRTPPSVTQTQLKKAISSREFDLDDETFRALWNEFQTGDGIGYDEYMAVLAKLQVLKARFQAHLQNLPCDCQVATFSFKQVPLKKQINSGICINFTENKRFIVMFFLFSS</sequence>
<dbReference type="CDD" id="cd07066">
    <property type="entry name" value="CRD_FZ"/>
    <property type="match status" value="1"/>
</dbReference>
<feature type="domain" description="FZ" evidence="5">
    <location>
        <begin position="144"/>
        <end position="265"/>
    </location>
</feature>
<dbReference type="STRING" id="31033.ENSTRUP00000051474"/>
<dbReference type="InterPro" id="IPR020067">
    <property type="entry name" value="Frizzled_dom"/>
</dbReference>
<dbReference type="InParanoid" id="A0A3B5K7F9"/>
<dbReference type="SUPFAM" id="SSF63501">
    <property type="entry name" value="Frizzled cysteine-rich domain"/>
    <property type="match status" value="4"/>
</dbReference>
<dbReference type="SMART" id="SM00063">
    <property type="entry name" value="FRI"/>
    <property type="match status" value="4"/>
</dbReference>
<dbReference type="GO" id="GO:0017147">
    <property type="term" value="F:Wnt-protein binding"/>
    <property type="evidence" value="ECO:0007669"/>
    <property type="project" value="TreeGrafter"/>
</dbReference>
<dbReference type="AlphaFoldDB" id="A0A3B5K7F9"/>
<feature type="signal peptide" evidence="4">
    <location>
        <begin position="1"/>
        <end position="19"/>
    </location>
</feature>
<evidence type="ECO:0000313" key="6">
    <source>
        <dbReference type="Ensembl" id="ENSTRUP00000051474.2"/>
    </source>
</evidence>
<feature type="domain" description="FZ" evidence="5">
    <location>
        <begin position="375"/>
        <end position="489"/>
    </location>
</feature>
<accession>A0A3B5K7F9</accession>
<feature type="domain" description="FZ" evidence="5">
    <location>
        <begin position="22"/>
        <end position="131"/>
    </location>
</feature>
<dbReference type="PANTHER" id="PTHR11309">
    <property type="entry name" value="FRIZZLED"/>
    <property type="match status" value="1"/>
</dbReference>
<feature type="domain" description="FZ" evidence="5">
    <location>
        <begin position="257"/>
        <end position="371"/>
    </location>
</feature>
<feature type="disulfide bond" evidence="3">
    <location>
        <begin position="262"/>
        <end position="323"/>
    </location>
</feature>
<proteinExistence type="predicted"/>
<evidence type="ECO:0000313" key="7">
    <source>
        <dbReference type="Proteomes" id="UP000005226"/>
    </source>
</evidence>
<feature type="disulfide bond" evidence="3">
    <location>
        <begin position="218"/>
        <end position="242"/>
    </location>
</feature>
<keyword evidence="7" id="KW-1185">Reference proteome</keyword>
<evidence type="ECO:0000256" key="3">
    <source>
        <dbReference type="PROSITE-ProRule" id="PRU00090"/>
    </source>
</evidence>
<dbReference type="SUPFAM" id="SSF47473">
    <property type="entry name" value="EF-hand"/>
    <property type="match status" value="1"/>
</dbReference>
<dbReference type="GO" id="GO:0005886">
    <property type="term" value="C:plasma membrane"/>
    <property type="evidence" value="ECO:0007669"/>
    <property type="project" value="TreeGrafter"/>
</dbReference>
<reference evidence="6" key="2">
    <citation type="submission" date="2025-08" db="UniProtKB">
        <authorList>
            <consortium name="Ensembl"/>
        </authorList>
    </citation>
    <scope>IDENTIFICATION</scope>
</reference>
<feature type="disulfide bond" evidence="3">
    <location>
        <begin position="336"/>
        <end position="360"/>
    </location>
</feature>
<evidence type="ECO:0000256" key="1">
    <source>
        <dbReference type="ARBA" id="ARBA00022473"/>
    </source>
</evidence>
<dbReference type="Ensembl" id="ENSTRUT00000052568.2">
    <property type="protein sequence ID" value="ENSTRUP00000051474.2"/>
    <property type="gene ID" value="ENSTRUG00000019703.2"/>
</dbReference>
<feature type="disulfide bond" evidence="3">
    <location>
        <begin position="152"/>
        <end position="198"/>
    </location>
</feature>
<feature type="disulfide bond" evidence="3">
    <location>
        <begin position="454"/>
        <end position="478"/>
    </location>
</feature>
<dbReference type="InterPro" id="IPR011992">
    <property type="entry name" value="EF-hand-dom_pair"/>
</dbReference>
<dbReference type="InterPro" id="IPR036790">
    <property type="entry name" value="Frizzled_dom_sf"/>
</dbReference>
<dbReference type="GO" id="GO:0060070">
    <property type="term" value="P:canonical Wnt signaling pathway"/>
    <property type="evidence" value="ECO:0007669"/>
    <property type="project" value="TreeGrafter"/>
</dbReference>
<reference evidence="6 7" key="1">
    <citation type="journal article" date="2011" name="Genome Biol. Evol.">
        <title>Integration of the genetic map and genome assembly of fugu facilitates insights into distinct features of genome evolution in teleosts and mammals.</title>
        <authorList>
            <person name="Kai W."/>
            <person name="Kikuchi K."/>
            <person name="Tohari S."/>
            <person name="Chew A.K."/>
            <person name="Tay A."/>
            <person name="Fujiwara A."/>
            <person name="Hosoya S."/>
            <person name="Suetake H."/>
            <person name="Naruse K."/>
            <person name="Brenner S."/>
            <person name="Suzuki Y."/>
            <person name="Venkatesh B."/>
        </authorList>
    </citation>
    <scope>NUCLEOTIDE SEQUENCE [LARGE SCALE GENOMIC DNA]</scope>
</reference>
<evidence type="ECO:0000256" key="4">
    <source>
        <dbReference type="SAM" id="SignalP"/>
    </source>
</evidence>
<feature type="disulfide bond" evidence="3">
    <location>
        <begin position="380"/>
        <end position="441"/>
    </location>
</feature>
<keyword evidence="4" id="KW-0732">Signal</keyword>
<dbReference type="PROSITE" id="PS50038">
    <property type="entry name" value="FZ"/>
    <property type="match status" value="4"/>
</dbReference>
<dbReference type="GO" id="GO:0035567">
    <property type="term" value="P:non-canonical Wnt signaling pathway"/>
    <property type="evidence" value="ECO:0007669"/>
    <property type="project" value="TreeGrafter"/>
</dbReference>
<dbReference type="Gene3D" id="1.10.2000.10">
    <property type="entry name" value="Frizzled cysteine-rich domain"/>
    <property type="match status" value="4"/>
</dbReference>
<keyword evidence="2 3" id="KW-1015">Disulfide bond</keyword>
<evidence type="ECO:0000256" key="2">
    <source>
        <dbReference type="ARBA" id="ARBA00023157"/>
    </source>
</evidence>
<feature type="disulfide bond" evidence="3">
    <location>
        <begin position="388"/>
        <end position="434"/>
    </location>
</feature>